<evidence type="ECO:0000256" key="1">
    <source>
        <dbReference type="SAM" id="Phobius"/>
    </source>
</evidence>
<dbReference type="EMBL" id="JAZBJZ010000009">
    <property type="protein sequence ID" value="MEE3715916.1"/>
    <property type="molecule type" value="Genomic_DNA"/>
</dbReference>
<evidence type="ECO:0000313" key="3">
    <source>
        <dbReference type="Proteomes" id="UP001333818"/>
    </source>
</evidence>
<feature type="transmembrane region" description="Helical" evidence="1">
    <location>
        <begin position="63"/>
        <end position="80"/>
    </location>
</feature>
<dbReference type="AlphaFoldDB" id="A0AAW9PU16"/>
<keyword evidence="3" id="KW-1185">Reference proteome</keyword>
<gene>
    <name evidence="2" type="ORF">V2H45_04050</name>
</gene>
<organism evidence="2 3">
    <name type="scientific">Tumidithrix elongata BACA0141</name>
    <dbReference type="NCBI Taxonomy" id="2716417"/>
    <lineage>
        <taxon>Bacteria</taxon>
        <taxon>Bacillati</taxon>
        <taxon>Cyanobacteriota</taxon>
        <taxon>Cyanophyceae</taxon>
        <taxon>Pseudanabaenales</taxon>
        <taxon>Pseudanabaenaceae</taxon>
        <taxon>Tumidithrix</taxon>
        <taxon>Tumidithrix elongata</taxon>
    </lineage>
</organism>
<evidence type="ECO:0000313" key="2">
    <source>
        <dbReference type="EMBL" id="MEE3715916.1"/>
    </source>
</evidence>
<proteinExistence type="predicted"/>
<protein>
    <submittedName>
        <fullName evidence="2">Uncharacterized protein</fullName>
    </submittedName>
</protein>
<name>A0AAW9PU16_9CYAN</name>
<reference evidence="2" key="1">
    <citation type="submission" date="2024-01" db="EMBL/GenBank/DDBJ databases">
        <title>Bank of Algae and Cyanobacteria of the Azores (BACA) strain genomes.</title>
        <authorList>
            <person name="Luz R."/>
            <person name="Cordeiro R."/>
            <person name="Fonseca A."/>
            <person name="Goncalves V."/>
        </authorList>
    </citation>
    <scope>NUCLEOTIDE SEQUENCE</scope>
    <source>
        <strain evidence="2">BACA0141</strain>
    </source>
</reference>
<keyword evidence="1" id="KW-0812">Transmembrane</keyword>
<dbReference type="RefSeq" id="WP_330482340.1">
    <property type="nucleotide sequence ID" value="NZ_JAZBJZ010000009.1"/>
</dbReference>
<keyword evidence="1" id="KW-1133">Transmembrane helix</keyword>
<comment type="caution">
    <text evidence="2">The sequence shown here is derived from an EMBL/GenBank/DDBJ whole genome shotgun (WGS) entry which is preliminary data.</text>
</comment>
<dbReference type="Proteomes" id="UP001333818">
    <property type="component" value="Unassembled WGS sequence"/>
</dbReference>
<keyword evidence="1" id="KW-0472">Membrane</keyword>
<accession>A0AAW9PU16</accession>
<sequence length="85" mass="8988">MNKSSLISLSILFLILGGGMSLISSRISCMGDCYLIVSGDLMFGGQGMRLDRSVGGLIQNSPYLLWGIGGAYLIAGLVKADEKKD</sequence>